<protein>
    <submittedName>
        <fullName evidence="3">Osmotin, thaumatin-like protein</fullName>
    </submittedName>
</protein>
<feature type="disulfide bond" evidence="1">
    <location>
        <begin position="87"/>
        <end position="92"/>
    </location>
</feature>
<evidence type="ECO:0000313" key="4">
    <source>
        <dbReference type="Proteomes" id="UP000076727"/>
    </source>
</evidence>
<dbReference type="Pfam" id="PF00314">
    <property type="entry name" value="Thaumatin"/>
    <property type="match status" value="1"/>
</dbReference>
<dbReference type="PIRSF" id="PIRSF002703">
    <property type="entry name" value="Thaumatin"/>
    <property type="match status" value="1"/>
</dbReference>
<dbReference type="AlphaFoldDB" id="A0A165M5F3"/>
<feature type="signal peptide" evidence="2">
    <location>
        <begin position="1"/>
        <end position="18"/>
    </location>
</feature>
<feature type="chain" id="PRO_5007862324" evidence="2">
    <location>
        <begin position="19"/>
        <end position="169"/>
    </location>
</feature>
<feature type="disulfide bond" evidence="1">
    <location>
        <begin position="76"/>
        <end position="82"/>
    </location>
</feature>
<dbReference type="PROSITE" id="PS51367">
    <property type="entry name" value="THAUMATIN_2"/>
    <property type="match status" value="1"/>
</dbReference>
<evidence type="ECO:0000313" key="3">
    <source>
        <dbReference type="EMBL" id="KZT65251.1"/>
    </source>
</evidence>
<reference evidence="3 4" key="1">
    <citation type="journal article" date="2016" name="Mol. Biol. Evol.">
        <title>Comparative Genomics of Early-Diverging Mushroom-Forming Fungi Provides Insights into the Origins of Lignocellulose Decay Capabilities.</title>
        <authorList>
            <person name="Nagy L.G."/>
            <person name="Riley R."/>
            <person name="Tritt A."/>
            <person name="Adam C."/>
            <person name="Daum C."/>
            <person name="Floudas D."/>
            <person name="Sun H."/>
            <person name="Yadav J.S."/>
            <person name="Pangilinan J."/>
            <person name="Larsson K.H."/>
            <person name="Matsuura K."/>
            <person name="Barry K."/>
            <person name="Labutti K."/>
            <person name="Kuo R."/>
            <person name="Ohm R.A."/>
            <person name="Bhattacharya S.S."/>
            <person name="Shirouzu T."/>
            <person name="Yoshinaga Y."/>
            <person name="Martin F.M."/>
            <person name="Grigoriev I.V."/>
            <person name="Hibbett D.S."/>
        </authorList>
    </citation>
    <scope>NUCLEOTIDE SEQUENCE [LARGE SCALE GENOMIC DNA]</scope>
    <source>
        <strain evidence="3 4">L-15889</strain>
    </source>
</reference>
<keyword evidence="1" id="KW-1015">Disulfide bond</keyword>
<dbReference type="SMART" id="SM00205">
    <property type="entry name" value="THN"/>
    <property type="match status" value="1"/>
</dbReference>
<gene>
    <name evidence="3" type="ORF">DAEQUDRAFT_731649</name>
</gene>
<dbReference type="PRINTS" id="PR00347">
    <property type="entry name" value="THAUMATIN"/>
</dbReference>
<keyword evidence="2" id="KW-0732">Signal</keyword>
<sequence length="169" mass="16752">MFARTFIAIAALVAAASATTVNLTNSCGYQVDPGFYPAATASDGSSTGGFAVAAGSSSSVSLDSTWSGRIWGRTGCDASGNCQTGGCGSESCTSPAGSGVTLAQFSINSWDSLDFFTPSTTDGFNIAVTITPGSGCTTSPVACTGQDMGNGCNATNSCPTGTNYTISFC</sequence>
<dbReference type="PANTHER" id="PTHR31013:SF2">
    <property type="entry name" value="THAUMATIN-LIKE PROTEIN"/>
    <property type="match status" value="1"/>
</dbReference>
<name>A0A165M5F3_9APHY</name>
<evidence type="ECO:0000256" key="1">
    <source>
        <dbReference type="PIRSR" id="PIRSR002703-1"/>
    </source>
</evidence>
<accession>A0A165M5F3</accession>
<dbReference type="SUPFAM" id="SSF49870">
    <property type="entry name" value="Osmotin, thaumatin-like protein"/>
    <property type="match status" value="1"/>
</dbReference>
<dbReference type="EMBL" id="KV429109">
    <property type="protein sequence ID" value="KZT65251.1"/>
    <property type="molecule type" value="Genomic_DNA"/>
</dbReference>
<dbReference type="Proteomes" id="UP000076727">
    <property type="component" value="Unassembled WGS sequence"/>
</dbReference>
<proteinExistence type="predicted"/>
<dbReference type="PANTHER" id="PTHR31013">
    <property type="entry name" value="THAUMATIN FAMILY PROTEIN-RELATED"/>
    <property type="match status" value="1"/>
</dbReference>
<evidence type="ECO:0000256" key="2">
    <source>
        <dbReference type="SAM" id="SignalP"/>
    </source>
</evidence>
<dbReference type="Gene3D" id="2.60.110.10">
    <property type="entry name" value="Thaumatin"/>
    <property type="match status" value="1"/>
</dbReference>
<dbReference type="InterPro" id="IPR001938">
    <property type="entry name" value="Thaumatin"/>
</dbReference>
<keyword evidence="4" id="KW-1185">Reference proteome</keyword>
<dbReference type="InterPro" id="IPR037176">
    <property type="entry name" value="Osmotin/thaumatin-like_sf"/>
</dbReference>
<dbReference type="OrthoDB" id="430315at2759"/>
<organism evidence="3 4">
    <name type="scientific">Daedalea quercina L-15889</name>
    <dbReference type="NCBI Taxonomy" id="1314783"/>
    <lineage>
        <taxon>Eukaryota</taxon>
        <taxon>Fungi</taxon>
        <taxon>Dikarya</taxon>
        <taxon>Basidiomycota</taxon>
        <taxon>Agaricomycotina</taxon>
        <taxon>Agaricomycetes</taxon>
        <taxon>Polyporales</taxon>
        <taxon>Fomitopsis</taxon>
    </lineage>
</organism>